<protein>
    <recommendedName>
        <fullName evidence="1">Aminoglycoside phosphotransferase domain-containing protein</fullName>
    </recommendedName>
</protein>
<dbReference type="PANTHER" id="PTHR21310:SF48">
    <property type="entry name" value="AMINOGLYCOSIDE PHOSPHOTRANSFERASE DOMAIN-CONTAINING PROTEIN"/>
    <property type="match status" value="1"/>
</dbReference>
<sequence>MAFSLPYYRIQIRRHVVVWDLYVVKYGRFVLKNKGHALLLIEQNLFIPAPRPYLMYRKEDRLYIAMDYIPGTSLEHVWPSLSENNKEILLGQLHSIFKGKRSLPSPAYYGSIIHGPVPHIYFHSPDDDPTVTGPFENEESFSKALALRATQISADRGQNGWKAEILTYEIPSVLKDHPATFTHGDSHRQNIFVRKVSDSTSSIEEYQIAAIVNRETAGWNDDWPASVGEMLDRWPLEGTLFRLIHDDLEF</sequence>
<dbReference type="SUPFAM" id="SSF56112">
    <property type="entry name" value="Protein kinase-like (PK-like)"/>
    <property type="match status" value="1"/>
</dbReference>
<proteinExistence type="predicted"/>
<gene>
    <name evidence="2" type="ORF">BO78DRAFT_406547</name>
</gene>
<feature type="domain" description="Aminoglycoside phosphotransferase" evidence="1">
    <location>
        <begin position="38"/>
        <end position="194"/>
    </location>
</feature>
<dbReference type="InterPro" id="IPR051678">
    <property type="entry name" value="AGP_Transferase"/>
</dbReference>
<dbReference type="AlphaFoldDB" id="A0A319EIP2"/>
<dbReference type="InterPro" id="IPR002575">
    <property type="entry name" value="Aminoglycoside_PTrfase"/>
</dbReference>
<dbReference type="OrthoDB" id="4177236at2759"/>
<dbReference type="VEuPathDB" id="FungiDB:BO78DRAFT_406547"/>
<dbReference type="PANTHER" id="PTHR21310">
    <property type="entry name" value="AMINOGLYCOSIDE PHOSPHOTRANSFERASE-RELATED-RELATED"/>
    <property type="match status" value="1"/>
</dbReference>
<dbReference type="EMBL" id="KZ826341">
    <property type="protein sequence ID" value="PYI07525.1"/>
    <property type="molecule type" value="Genomic_DNA"/>
</dbReference>
<reference evidence="2 3" key="1">
    <citation type="submission" date="2018-02" db="EMBL/GenBank/DDBJ databases">
        <title>The genomes of Aspergillus section Nigri reveals drivers in fungal speciation.</title>
        <authorList>
            <consortium name="DOE Joint Genome Institute"/>
            <person name="Vesth T.C."/>
            <person name="Nybo J."/>
            <person name="Theobald S."/>
            <person name="Brandl J."/>
            <person name="Frisvad J.C."/>
            <person name="Nielsen K.F."/>
            <person name="Lyhne E.K."/>
            <person name="Kogle M.E."/>
            <person name="Kuo A."/>
            <person name="Riley R."/>
            <person name="Clum A."/>
            <person name="Nolan M."/>
            <person name="Lipzen A."/>
            <person name="Salamov A."/>
            <person name="Henrissat B."/>
            <person name="Wiebenga A."/>
            <person name="De vries R.P."/>
            <person name="Grigoriev I.V."/>
            <person name="Mortensen U.H."/>
            <person name="Andersen M.R."/>
            <person name="Baker S.E."/>
        </authorList>
    </citation>
    <scope>NUCLEOTIDE SEQUENCE [LARGE SCALE GENOMIC DNA]</scope>
    <source>
        <strain evidence="2 3">CBS 121057</strain>
    </source>
</reference>
<dbReference type="STRING" id="1448318.A0A319EIP2"/>
<name>A0A319EIP2_ASPSB</name>
<evidence type="ECO:0000313" key="2">
    <source>
        <dbReference type="EMBL" id="PYI07525.1"/>
    </source>
</evidence>
<evidence type="ECO:0000313" key="3">
    <source>
        <dbReference type="Proteomes" id="UP000248423"/>
    </source>
</evidence>
<dbReference type="Pfam" id="PF01636">
    <property type="entry name" value="APH"/>
    <property type="match status" value="1"/>
</dbReference>
<evidence type="ECO:0000259" key="1">
    <source>
        <dbReference type="Pfam" id="PF01636"/>
    </source>
</evidence>
<keyword evidence="3" id="KW-1185">Reference proteome</keyword>
<dbReference type="InterPro" id="IPR011009">
    <property type="entry name" value="Kinase-like_dom_sf"/>
</dbReference>
<dbReference type="Proteomes" id="UP000248423">
    <property type="component" value="Unassembled WGS sequence"/>
</dbReference>
<accession>A0A319EIP2</accession>
<organism evidence="2 3">
    <name type="scientific">Aspergillus sclerotiicarbonarius (strain CBS 121057 / IBT 28362)</name>
    <dbReference type="NCBI Taxonomy" id="1448318"/>
    <lineage>
        <taxon>Eukaryota</taxon>
        <taxon>Fungi</taxon>
        <taxon>Dikarya</taxon>
        <taxon>Ascomycota</taxon>
        <taxon>Pezizomycotina</taxon>
        <taxon>Eurotiomycetes</taxon>
        <taxon>Eurotiomycetidae</taxon>
        <taxon>Eurotiales</taxon>
        <taxon>Aspergillaceae</taxon>
        <taxon>Aspergillus</taxon>
        <taxon>Aspergillus subgen. Circumdati</taxon>
    </lineage>
</organism>